<sequence length="249" mass="28911">MPSLQKFHANVARHVKLMNKNLCAEIMRHDYIVTGRTKAKRAQPHVERFLANALKANRKMEGTDLQERIQRNQALNYLHPPLRTEIGTRVLEDLAKRYPKRTHGFTRIIKLEPRLGEDKAPMSVLELVDSDYQIKYWYMAKVVARLELQGLPLDDLTAHNVRKLTQYRQDGDQEFRDAVETAKKQFFKVDDEGNVVDEEIKRNLENKPTNLEFHGGSLAGKLLVSKKYPTVQRPSKEEVEVPQSPFLRN</sequence>
<keyword evidence="2" id="KW-1185">Reference proteome</keyword>
<organism evidence="1 2">
    <name type="scientific">Naganishia cerealis</name>
    <dbReference type="NCBI Taxonomy" id="610337"/>
    <lineage>
        <taxon>Eukaryota</taxon>
        <taxon>Fungi</taxon>
        <taxon>Dikarya</taxon>
        <taxon>Basidiomycota</taxon>
        <taxon>Agaricomycotina</taxon>
        <taxon>Tremellomycetes</taxon>
        <taxon>Filobasidiales</taxon>
        <taxon>Filobasidiaceae</taxon>
        <taxon>Naganishia</taxon>
    </lineage>
</organism>
<reference evidence="1" key="1">
    <citation type="submission" date="2023-04" db="EMBL/GenBank/DDBJ databases">
        <title>Draft Genome sequencing of Naganishia species isolated from polar environments using Oxford Nanopore Technology.</title>
        <authorList>
            <person name="Leo P."/>
            <person name="Venkateswaran K."/>
        </authorList>
    </citation>
    <scope>NUCLEOTIDE SEQUENCE</scope>
    <source>
        <strain evidence="1">MNA-CCFEE 5261</strain>
    </source>
</reference>
<dbReference type="Proteomes" id="UP001241377">
    <property type="component" value="Unassembled WGS sequence"/>
</dbReference>
<gene>
    <name evidence="1" type="ORF">QFC19_007219</name>
</gene>
<comment type="caution">
    <text evidence="1">The sequence shown here is derived from an EMBL/GenBank/DDBJ whole genome shotgun (WGS) entry which is preliminary data.</text>
</comment>
<protein>
    <submittedName>
        <fullName evidence="1">Uncharacterized protein</fullName>
    </submittedName>
</protein>
<proteinExistence type="predicted"/>
<accession>A0ACC2VBF4</accession>
<name>A0ACC2VBF4_9TREE</name>
<dbReference type="EMBL" id="JASBWR010000094">
    <property type="protein sequence ID" value="KAJ9096255.1"/>
    <property type="molecule type" value="Genomic_DNA"/>
</dbReference>
<evidence type="ECO:0000313" key="2">
    <source>
        <dbReference type="Proteomes" id="UP001241377"/>
    </source>
</evidence>
<evidence type="ECO:0000313" key="1">
    <source>
        <dbReference type="EMBL" id="KAJ9096255.1"/>
    </source>
</evidence>